<gene>
    <name evidence="2" type="ORF">EYF80_021001</name>
</gene>
<reference evidence="2 3" key="1">
    <citation type="submission" date="2019-03" db="EMBL/GenBank/DDBJ databases">
        <title>First draft genome of Liparis tanakae, snailfish: a comprehensive survey of snailfish specific genes.</title>
        <authorList>
            <person name="Kim W."/>
            <person name="Song I."/>
            <person name="Jeong J.-H."/>
            <person name="Kim D."/>
            <person name="Kim S."/>
            <person name="Ryu S."/>
            <person name="Song J.Y."/>
            <person name="Lee S.K."/>
        </authorList>
    </citation>
    <scope>NUCLEOTIDE SEQUENCE [LARGE SCALE GENOMIC DNA]</scope>
    <source>
        <tissue evidence="2">Muscle</tissue>
    </source>
</reference>
<dbReference type="Proteomes" id="UP000314294">
    <property type="component" value="Unassembled WGS sequence"/>
</dbReference>
<evidence type="ECO:0000256" key="1">
    <source>
        <dbReference type="SAM" id="MobiDB-lite"/>
    </source>
</evidence>
<protein>
    <submittedName>
        <fullName evidence="2">Uncharacterized protein</fullName>
    </submittedName>
</protein>
<name>A0A4Z2HV28_9TELE</name>
<organism evidence="2 3">
    <name type="scientific">Liparis tanakae</name>
    <name type="common">Tanaka's snailfish</name>
    <dbReference type="NCBI Taxonomy" id="230148"/>
    <lineage>
        <taxon>Eukaryota</taxon>
        <taxon>Metazoa</taxon>
        <taxon>Chordata</taxon>
        <taxon>Craniata</taxon>
        <taxon>Vertebrata</taxon>
        <taxon>Euteleostomi</taxon>
        <taxon>Actinopterygii</taxon>
        <taxon>Neopterygii</taxon>
        <taxon>Teleostei</taxon>
        <taxon>Neoteleostei</taxon>
        <taxon>Acanthomorphata</taxon>
        <taxon>Eupercaria</taxon>
        <taxon>Perciformes</taxon>
        <taxon>Cottioidei</taxon>
        <taxon>Cottales</taxon>
        <taxon>Liparidae</taxon>
        <taxon>Liparis</taxon>
    </lineage>
</organism>
<keyword evidence="3" id="KW-1185">Reference proteome</keyword>
<evidence type="ECO:0000313" key="3">
    <source>
        <dbReference type="Proteomes" id="UP000314294"/>
    </source>
</evidence>
<dbReference type="EMBL" id="SRLO01000184">
    <property type="protein sequence ID" value="TNN68813.1"/>
    <property type="molecule type" value="Genomic_DNA"/>
</dbReference>
<evidence type="ECO:0000313" key="2">
    <source>
        <dbReference type="EMBL" id="TNN68813.1"/>
    </source>
</evidence>
<sequence>MTSCRCCWARPRVSWVSLSVSSSRSLSSSMLTISCSKWVSGSEEPLWEPRWLSAVSSLMVGITSHIILSALGGERESGVRIRTTLTLEVKTLKTCIKSNGASPSASIVHRSHEELGSASPCRFDAAEMSWPAGRSALDFTLAPSQTLTGSPFSRHPLPFRPERPRLCAARPDARHMPAFSLGGRASRRTDWDTGVQQIQSSSSLFRAQTPGTRLKSSRQQEAAEP</sequence>
<dbReference type="AlphaFoldDB" id="A0A4Z2HV28"/>
<feature type="compositionally biased region" description="Polar residues" evidence="1">
    <location>
        <begin position="194"/>
        <end position="211"/>
    </location>
</feature>
<proteinExistence type="predicted"/>
<dbReference type="PROSITE" id="PS51257">
    <property type="entry name" value="PROKAR_LIPOPROTEIN"/>
    <property type="match status" value="1"/>
</dbReference>
<feature type="region of interest" description="Disordered" evidence="1">
    <location>
        <begin position="170"/>
        <end position="225"/>
    </location>
</feature>
<comment type="caution">
    <text evidence="2">The sequence shown here is derived from an EMBL/GenBank/DDBJ whole genome shotgun (WGS) entry which is preliminary data.</text>
</comment>
<accession>A0A4Z2HV28</accession>